<dbReference type="InterPro" id="IPR024467">
    <property type="entry name" value="Xre/MbcA/ParS-like_toxin-bd"/>
</dbReference>
<evidence type="ECO:0000313" key="2">
    <source>
        <dbReference type="EMBL" id="TPG37952.1"/>
    </source>
</evidence>
<dbReference type="Proteomes" id="UP000317078">
    <property type="component" value="Unassembled WGS sequence"/>
</dbReference>
<dbReference type="AlphaFoldDB" id="A0A502ELT3"/>
<sequence length="106" mass="11386">MVGAGTAARSGAEAPDEGRRHLEAVAELDAARRQNATRVLAYVERLAGAIPPLATELLGSEDAAAEWLMQPVLALGYKRPIDRLGTDAGREEVELLLLRLQHGVYV</sequence>
<reference evidence="2 3" key="1">
    <citation type="journal article" date="2019" name="Environ. Microbiol.">
        <title>Species interactions and distinct microbial communities in high Arctic permafrost affected cryosols are associated with the CH4 and CO2 gas fluxes.</title>
        <authorList>
            <person name="Altshuler I."/>
            <person name="Hamel J."/>
            <person name="Turney S."/>
            <person name="Magnuson E."/>
            <person name="Levesque R."/>
            <person name="Greer C."/>
            <person name="Whyte L.G."/>
        </authorList>
    </citation>
    <scope>NUCLEOTIDE SEQUENCE [LARGE SCALE GENOMIC DNA]</scope>
    <source>
        <strain evidence="2 3">S9.3B</strain>
    </source>
</reference>
<dbReference type="Pfam" id="PF09722">
    <property type="entry name" value="Xre_MbcA_ParS_C"/>
    <property type="match status" value="1"/>
</dbReference>
<gene>
    <name evidence="2" type="ORF">EAH89_29735</name>
</gene>
<proteinExistence type="predicted"/>
<comment type="caution">
    <text evidence="2">The sequence shown here is derived from an EMBL/GenBank/DDBJ whole genome shotgun (WGS) entry which is preliminary data.</text>
</comment>
<dbReference type="EMBL" id="RCZP01000082">
    <property type="protein sequence ID" value="TPG37952.1"/>
    <property type="molecule type" value="Genomic_DNA"/>
</dbReference>
<keyword evidence="3" id="KW-1185">Reference proteome</keyword>
<name>A0A502ELT3_9PROT</name>
<accession>A0A502ELT3</accession>
<evidence type="ECO:0000259" key="1">
    <source>
        <dbReference type="Pfam" id="PF09722"/>
    </source>
</evidence>
<feature type="domain" description="Antitoxin Xre/MbcA/ParS-like toxin-binding" evidence="1">
    <location>
        <begin position="54"/>
        <end position="103"/>
    </location>
</feature>
<evidence type="ECO:0000313" key="3">
    <source>
        <dbReference type="Proteomes" id="UP000317078"/>
    </source>
</evidence>
<organism evidence="2 3">
    <name type="scientific">Muricoccus nepalensis</name>
    <dbReference type="NCBI Taxonomy" id="1854500"/>
    <lineage>
        <taxon>Bacteria</taxon>
        <taxon>Pseudomonadati</taxon>
        <taxon>Pseudomonadota</taxon>
        <taxon>Alphaproteobacteria</taxon>
        <taxon>Acetobacterales</taxon>
        <taxon>Roseomonadaceae</taxon>
        <taxon>Muricoccus</taxon>
    </lineage>
</organism>
<protein>
    <submittedName>
        <fullName evidence="2">DUF2384 domain-containing protein</fullName>
    </submittedName>
</protein>